<dbReference type="InterPro" id="IPR013057">
    <property type="entry name" value="AA_transpt_TM"/>
</dbReference>
<feature type="domain" description="Amino acid transporter transmembrane" evidence="6">
    <location>
        <begin position="45"/>
        <end position="100"/>
    </location>
</feature>
<reference evidence="7" key="1">
    <citation type="submission" date="2015-12" db="EMBL/GenBank/DDBJ databases">
        <title>De novo transcriptome assembly of four potential Pierce s Disease insect vectors from Arizona vineyards.</title>
        <authorList>
            <person name="Tassone E.E."/>
        </authorList>
    </citation>
    <scope>NUCLEOTIDE SEQUENCE</scope>
</reference>
<proteinExistence type="predicted"/>
<name>A0A1B6E7B3_9HEMI</name>
<dbReference type="Pfam" id="PF01490">
    <property type="entry name" value="Aa_trans"/>
    <property type="match status" value="1"/>
</dbReference>
<evidence type="ECO:0000259" key="6">
    <source>
        <dbReference type="Pfam" id="PF01490"/>
    </source>
</evidence>
<sequence>MDHKVKEAEETNLRLLVPTSTIPIQIVSDNQPKKDDGHGIYEVKHPTTYMETLLHMVKGNVGSGVFAMGNAFSNAGLILGPILTIFLGVVCVYGNHILVSHL</sequence>
<keyword evidence="3 5" id="KW-1133">Transmembrane helix</keyword>
<evidence type="ECO:0000313" key="7">
    <source>
        <dbReference type="EMBL" id="JAS33799.1"/>
    </source>
</evidence>
<accession>A0A1B6E7B3</accession>
<feature type="transmembrane region" description="Helical" evidence="5">
    <location>
        <begin position="78"/>
        <end position="99"/>
    </location>
</feature>
<gene>
    <name evidence="7" type="ORF">g.28764</name>
</gene>
<keyword evidence="4 5" id="KW-0472">Membrane</keyword>
<evidence type="ECO:0000256" key="5">
    <source>
        <dbReference type="SAM" id="Phobius"/>
    </source>
</evidence>
<dbReference type="GO" id="GO:0016020">
    <property type="term" value="C:membrane"/>
    <property type="evidence" value="ECO:0007669"/>
    <property type="project" value="UniProtKB-SubCell"/>
</dbReference>
<comment type="subcellular location">
    <subcellularLocation>
        <location evidence="1">Membrane</location>
    </subcellularLocation>
</comment>
<protein>
    <recommendedName>
        <fullName evidence="6">Amino acid transporter transmembrane domain-containing protein</fullName>
    </recommendedName>
</protein>
<evidence type="ECO:0000256" key="4">
    <source>
        <dbReference type="ARBA" id="ARBA00023136"/>
    </source>
</evidence>
<dbReference type="AlphaFoldDB" id="A0A1B6E7B3"/>
<evidence type="ECO:0000256" key="3">
    <source>
        <dbReference type="ARBA" id="ARBA00022989"/>
    </source>
</evidence>
<keyword evidence="2 5" id="KW-0812">Transmembrane</keyword>
<organism evidence="7">
    <name type="scientific">Clastoptera arizonana</name>
    <name type="common">Arizona spittle bug</name>
    <dbReference type="NCBI Taxonomy" id="38151"/>
    <lineage>
        <taxon>Eukaryota</taxon>
        <taxon>Metazoa</taxon>
        <taxon>Ecdysozoa</taxon>
        <taxon>Arthropoda</taxon>
        <taxon>Hexapoda</taxon>
        <taxon>Insecta</taxon>
        <taxon>Pterygota</taxon>
        <taxon>Neoptera</taxon>
        <taxon>Paraneoptera</taxon>
        <taxon>Hemiptera</taxon>
        <taxon>Auchenorrhyncha</taxon>
        <taxon>Cercopoidea</taxon>
        <taxon>Clastopteridae</taxon>
        <taxon>Clastoptera</taxon>
    </lineage>
</organism>
<evidence type="ECO:0000256" key="2">
    <source>
        <dbReference type="ARBA" id="ARBA00022692"/>
    </source>
</evidence>
<evidence type="ECO:0000256" key="1">
    <source>
        <dbReference type="ARBA" id="ARBA00004370"/>
    </source>
</evidence>
<dbReference type="EMBL" id="GEDC01003499">
    <property type="protein sequence ID" value="JAS33799.1"/>
    <property type="molecule type" value="Transcribed_RNA"/>
</dbReference>